<comment type="caution">
    <text evidence="3">The sequence shown here is derived from an EMBL/GenBank/DDBJ whole genome shotgun (WGS) entry which is preliminary data.</text>
</comment>
<dbReference type="SUPFAM" id="SSF51182">
    <property type="entry name" value="RmlC-like cupins"/>
    <property type="match status" value="1"/>
</dbReference>
<evidence type="ECO:0000259" key="2">
    <source>
        <dbReference type="PROSITE" id="PS50943"/>
    </source>
</evidence>
<dbReference type="Proteomes" id="UP001229244">
    <property type="component" value="Unassembled WGS sequence"/>
</dbReference>
<dbReference type="GO" id="GO:0005829">
    <property type="term" value="C:cytosol"/>
    <property type="evidence" value="ECO:0007669"/>
    <property type="project" value="TreeGrafter"/>
</dbReference>
<dbReference type="PROSITE" id="PS50943">
    <property type="entry name" value="HTH_CROC1"/>
    <property type="match status" value="1"/>
</dbReference>
<dbReference type="RefSeq" id="WP_306883404.1">
    <property type="nucleotide sequence ID" value="NZ_JAUSUL010000001.1"/>
</dbReference>
<dbReference type="InterPro" id="IPR014710">
    <property type="entry name" value="RmlC-like_jellyroll"/>
</dbReference>
<dbReference type="GO" id="GO:0003677">
    <property type="term" value="F:DNA binding"/>
    <property type="evidence" value="ECO:0007669"/>
    <property type="project" value="UniProtKB-KW"/>
</dbReference>
<dbReference type="Gene3D" id="2.60.120.10">
    <property type="entry name" value="Jelly Rolls"/>
    <property type="match status" value="1"/>
</dbReference>
<dbReference type="EMBL" id="JAUSUL010000001">
    <property type="protein sequence ID" value="MDQ0313602.1"/>
    <property type="molecule type" value="Genomic_DNA"/>
</dbReference>
<gene>
    <name evidence="3" type="ORF">J2S73_000039</name>
</gene>
<dbReference type="Pfam" id="PF07883">
    <property type="entry name" value="Cupin_2"/>
    <property type="match status" value="1"/>
</dbReference>
<reference evidence="3" key="1">
    <citation type="submission" date="2023-07" db="EMBL/GenBank/DDBJ databases">
        <title>Genomic Encyclopedia of Type Strains, Phase IV (KMG-IV): sequencing the most valuable type-strain genomes for metagenomic binning, comparative biology and taxonomic classification.</title>
        <authorList>
            <person name="Goeker M."/>
        </authorList>
    </citation>
    <scope>NUCLEOTIDE SEQUENCE</scope>
    <source>
        <strain evidence="3">DSM 21202</strain>
    </source>
</reference>
<dbReference type="SUPFAM" id="SSF47413">
    <property type="entry name" value="lambda repressor-like DNA-binding domains"/>
    <property type="match status" value="1"/>
</dbReference>
<dbReference type="CDD" id="cd02209">
    <property type="entry name" value="cupin_XRE_C"/>
    <property type="match status" value="1"/>
</dbReference>
<dbReference type="PANTHER" id="PTHR46797">
    <property type="entry name" value="HTH-TYPE TRANSCRIPTIONAL REGULATOR"/>
    <property type="match status" value="1"/>
</dbReference>
<evidence type="ECO:0000313" key="4">
    <source>
        <dbReference type="Proteomes" id="UP001229244"/>
    </source>
</evidence>
<protein>
    <submittedName>
        <fullName evidence="3">Transcriptional regulator with XRE-family HTH domain</fullName>
    </submittedName>
</protein>
<keyword evidence="1" id="KW-0238">DNA-binding</keyword>
<dbReference type="PANTHER" id="PTHR46797:SF20">
    <property type="entry name" value="BLR4304 PROTEIN"/>
    <property type="match status" value="1"/>
</dbReference>
<proteinExistence type="predicted"/>
<dbReference type="InterPro" id="IPR050807">
    <property type="entry name" value="TransReg_Diox_bact_type"/>
</dbReference>
<dbReference type="Pfam" id="PF13560">
    <property type="entry name" value="HTH_31"/>
    <property type="match status" value="1"/>
</dbReference>
<keyword evidence="4" id="KW-1185">Reference proteome</keyword>
<evidence type="ECO:0000256" key="1">
    <source>
        <dbReference type="ARBA" id="ARBA00023125"/>
    </source>
</evidence>
<feature type="domain" description="HTH cro/C1-type" evidence="2">
    <location>
        <begin position="16"/>
        <end position="70"/>
    </location>
</feature>
<dbReference type="SMART" id="SM00530">
    <property type="entry name" value="HTH_XRE"/>
    <property type="match status" value="1"/>
</dbReference>
<dbReference type="CDD" id="cd00093">
    <property type="entry name" value="HTH_XRE"/>
    <property type="match status" value="1"/>
</dbReference>
<name>A0AAE4AQX8_9HYPH</name>
<dbReference type="GO" id="GO:0003700">
    <property type="term" value="F:DNA-binding transcription factor activity"/>
    <property type="evidence" value="ECO:0007669"/>
    <property type="project" value="TreeGrafter"/>
</dbReference>
<accession>A0AAE4AQX8</accession>
<evidence type="ECO:0000313" key="3">
    <source>
        <dbReference type="EMBL" id="MDQ0313602.1"/>
    </source>
</evidence>
<dbReference type="Gene3D" id="1.10.260.40">
    <property type="entry name" value="lambda repressor-like DNA-binding domains"/>
    <property type="match status" value="1"/>
</dbReference>
<dbReference type="AlphaFoldDB" id="A0AAE4AQX8"/>
<sequence>MKSVADARRVRMGERLRALRHAQGLTLVEVAARSGLAVSTVSKVERGLMALTYDRFAQLADGLGVDVAELFSEEGSRFQPGQVAVARSGEFAEHVTENYVYEMLFADVWNKAMVPMLGTLQPSERMNFDRFVSHSGEEFVMVLEGRLTVTFEDRPPLVLEAGDSVYFDSNRGHLYASAGSEPARILVVCANVDAP</sequence>
<dbReference type="InterPro" id="IPR011051">
    <property type="entry name" value="RmlC_Cupin_sf"/>
</dbReference>
<dbReference type="InterPro" id="IPR013096">
    <property type="entry name" value="Cupin_2"/>
</dbReference>
<dbReference type="InterPro" id="IPR010982">
    <property type="entry name" value="Lambda_DNA-bd_dom_sf"/>
</dbReference>
<organism evidence="3 4">
    <name type="scientific">Amorphus orientalis</name>
    <dbReference type="NCBI Taxonomy" id="649198"/>
    <lineage>
        <taxon>Bacteria</taxon>
        <taxon>Pseudomonadati</taxon>
        <taxon>Pseudomonadota</taxon>
        <taxon>Alphaproteobacteria</taxon>
        <taxon>Hyphomicrobiales</taxon>
        <taxon>Amorphaceae</taxon>
        <taxon>Amorphus</taxon>
    </lineage>
</organism>
<dbReference type="InterPro" id="IPR001387">
    <property type="entry name" value="Cro/C1-type_HTH"/>
</dbReference>